<feature type="region of interest" description="Disordered" evidence="3">
    <location>
        <begin position="129"/>
        <end position="180"/>
    </location>
</feature>
<dbReference type="PANTHER" id="PTHR31717:SF60">
    <property type="entry name" value="B-BOX TYPE ZINC FINGER FAMILY PROTEIN"/>
    <property type="match status" value="1"/>
</dbReference>
<evidence type="ECO:0000256" key="2">
    <source>
        <dbReference type="ARBA" id="ARBA00022833"/>
    </source>
</evidence>
<reference evidence="5" key="1">
    <citation type="submission" date="2021-01" db="EMBL/GenBank/DDBJ databases">
        <title>Adiantum capillus-veneris genome.</title>
        <authorList>
            <person name="Fang Y."/>
            <person name="Liao Q."/>
        </authorList>
    </citation>
    <scope>NUCLEOTIDE SEQUENCE</scope>
    <source>
        <strain evidence="5">H3</strain>
        <tissue evidence="5">Leaf</tissue>
    </source>
</reference>
<keyword evidence="2" id="KW-0862">Zinc</keyword>
<name>A0A9D4ZFT2_ADICA</name>
<comment type="caution">
    <text evidence="5">The sequence shown here is derived from an EMBL/GenBank/DDBJ whole genome shotgun (WGS) entry which is preliminary data.</text>
</comment>
<dbReference type="EMBL" id="JABFUD020000013">
    <property type="protein sequence ID" value="KAI5071620.1"/>
    <property type="molecule type" value="Genomic_DNA"/>
</dbReference>
<dbReference type="OrthoDB" id="153872at2759"/>
<dbReference type="Proteomes" id="UP000886520">
    <property type="component" value="Chromosome 13"/>
</dbReference>
<feature type="compositionally biased region" description="Polar residues" evidence="3">
    <location>
        <begin position="129"/>
        <end position="138"/>
    </location>
</feature>
<sequence length="249" mass="27860">MGAHDGDQLQEEHTKNPSRRRRCWPCELCQQQASVFCPWDEARLCDLCDANVHGANFLVARHSRHLLCPCCGDPALHSALTGPRIEPSRRQEACVQCTLQENACQREQQLGVEALSTAESCCIDANDDYTSSASTTSPAERVEQKRRPSRPLPRPRSHEVSSSSSAALSQEEGLGDSEDCSCGLPFSQSSTQRKRRRLPRRDFHFPTQFKCSLLTAKVAVWYVKKQRRNVMMDAALFLSQPKASGEILT</sequence>
<protein>
    <recommendedName>
        <fullName evidence="4">B box-type domain-containing protein</fullName>
    </recommendedName>
</protein>
<dbReference type="CDD" id="cd19821">
    <property type="entry name" value="Bbox1_BBX-like"/>
    <property type="match status" value="1"/>
</dbReference>
<dbReference type="InterPro" id="IPR049808">
    <property type="entry name" value="CONSTANS-like_Bbox1"/>
</dbReference>
<evidence type="ECO:0000313" key="6">
    <source>
        <dbReference type="Proteomes" id="UP000886520"/>
    </source>
</evidence>
<proteinExistence type="predicted"/>
<dbReference type="AlphaFoldDB" id="A0A9D4ZFT2"/>
<feature type="domain" description="B box-type" evidence="4">
    <location>
        <begin position="21"/>
        <end position="67"/>
    </location>
</feature>
<evidence type="ECO:0000256" key="3">
    <source>
        <dbReference type="SAM" id="MobiDB-lite"/>
    </source>
</evidence>
<dbReference type="PANTHER" id="PTHR31717">
    <property type="entry name" value="ZINC FINGER PROTEIN CONSTANS-LIKE 10"/>
    <property type="match status" value="1"/>
</dbReference>
<evidence type="ECO:0000256" key="1">
    <source>
        <dbReference type="ARBA" id="ARBA00022723"/>
    </source>
</evidence>
<keyword evidence="1" id="KW-0479">Metal-binding</keyword>
<dbReference type="GO" id="GO:0008270">
    <property type="term" value="F:zinc ion binding"/>
    <property type="evidence" value="ECO:0007669"/>
    <property type="project" value="InterPro"/>
</dbReference>
<dbReference type="InterPro" id="IPR000315">
    <property type="entry name" value="Znf_B-box"/>
</dbReference>
<organism evidence="5 6">
    <name type="scientific">Adiantum capillus-veneris</name>
    <name type="common">Maidenhair fern</name>
    <dbReference type="NCBI Taxonomy" id="13818"/>
    <lineage>
        <taxon>Eukaryota</taxon>
        <taxon>Viridiplantae</taxon>
        <taxon>Streptophyta</taxon>
        <taxon>Embryophyta</taxon>
        <taxon>Tracheophyta</taxon>
        <taxon>Polypodiopsida</taxon>
        <taxon>Polypodiidae</taxon>
        <taxon>Polypodiales</taxon>
        <taxon>Pteridineae</taxon>
        <taxon>Pteridaceae</taxon>
        <taxon>Vittarioideae</taxon>
        <taxon>Adiantum</taxon>
    </lineage>
</organism>
<keyword evidence="6" id="KW-1185">Reference proteome</keyword>
<accession>A0A9D4ZFT2</accession>
<evidence type="ECO:0000259" key="4">
    <source>
        <dbReference type="SMART" id="SM00336"/>
    </source>
</evidence>
<gene>
    <name evidence="5" type="ORF">GOP47_0013871</name>
</gene>
<dbReference type="SMART" id="SM00336">
    <property type="entry name" value="BBOX"/>
    <property type="match status" value="1"/>
</dbReference>
<evidence type="ECO:0000313" key="5">
    <source>
        <dbReference type="EMBL" id="KAI5071620.1"/>
    </source>
</evidence>